<protein>
    <submittedName>
        <fullName evidence="1">Uncharacterized protein</fullName>
    </submittedName>
</protein>
<dbReference type="EMBL" id="BDEQ01000001">
    <property type="protein sequence ID" value="GAT94296.1"/>
    <property type="molecule type" value="Genomic_DNA"/>
</dbReference>
<comment type="caution">
    <text evidence="1">The sequence shown here is derived from an EMBL/GenBank/DDBJ whole genome shotgun (WGS) entry which is preliminary data.</text>
</comment>
<evidence type="ECO:0000313" key="1">
    <source>
        <dbReference type="EMBL" id="GAT94296.1"/>
    </source>
</evidence>
<dbReference type="AlphaFoldDB" id="A0A5K1VJX8"/>
<name>A0A5K1VJX8_ENTHI</name>
<dbReference type="VEuPathDB" id="AmoebaDB:EHI5A_102550"/>
<reference evidence="1 2" key="1">
    <citation type="submission" date="2016-05" db="EMBL/GenBank/DDBJ databases">
        <title>First whole genome sequencing of Entamoeba histolytica HM1:IMSS-clone-6.</title>
        <authorList>
            <person name="Mukherjee Avik.K."/>
            <person name="Izumyama S."/>
            <person name="Nakada-Tsukui K."/>
            <person name="Nozaki T."/>
        </authorList>
    </citation>
    <scope>NUCLEOTIDE SEQUENCE [LARGE SCALE GENOMIC DNA]</scope>
    <source>
        <strain evidence="1 2">HM1:IMSS clone 6</strain>
    </source>
</reference>
<evidence type="ECO:0000313" key="2">
    <source>
        <dbReference type="Proteomes" id="UP000078387"/>
    </source>
</evidence>
<gene>
    <name evidence="1" type="ORF">CL6EHI_174500</name>
</gene>
<dbReference type="VEuPathDB" id="AmoebaDB:KM1_102190"/>
<sequence length="105" mass="12483">MSDKTPSSRLPSTYIGRRLFSIYNDDDDDEYRNPMVYDMCGTCTYKHQSDYDIVIPDYSTHYNSQNQNENQNENNTFMIIDNNINNNEREMSFDSFDDENYSNLL</sequence>
<dbReference type="Proteomes" id="UP000078387">
    <property type="component" value="Unassembled WGS sequence"/>
</dbReference>
<proteinExistence type="predicted"/>
<accession>A0A5K1VJX8</accession>
<dbReference type="VEuPathDB" id="AmoebaDB:EHI_174500"/>
<organism evidence="1 2">
    <name type="scientific">Entamoeba histolytica</name>
    <dbReference type="NCBI Taxonomy" id="5759"/>
    <lineage>
        <taxon>Eukaryota</taxon>
        <taxon>Amoebozoa</taxon>
        <taxon>Evosea</taxon>
        <taxon>Archamoebae</taxon>
        <taxon>Mastigamoebida</taxon>
        <taxon>Entamoebidae</taxon>
        <taxon>Entamoeba</taxon>
    </lineage>
</organism>